<dbReference type="WBParaSite" id="nRc.2.0.1.t31864-RA">
    <property type="protein sequence ID" value="nRc.2.0.1.t31864-RA"/>
    <property type="gene ID" value="nRc.2.0.1.g31864"/>
</dbReference>
<dbReference type="Proteomes" id="UP000887565">
    <property type="component" value="Unplaced"/>
</dbReference>
<protein>
    <submittedName>
        <fullName evidence="3">Uncharacterized protein</fullName>
    </submittedName>
</protein>
<evidence type="ECO:0000313" key="2">
    <source>
        <dbReference type="Proteomes" id="UP000887565"/>
    </source>
</evidence>
<sequence length="172" mass="18037">MPATSIGERSGPSNRRSVHVNPISRGITKTMVTVHPTSAASAAPTTIISATPPSTVVVDPLPQPIPHFAPIPTTTLIQPQNVVSTSTPSAVAILQQSAVPLAFVTPNQETLAPLEEYDEPALPDNQMQTISSSSITRGYPTAGALPPQNFSFSTNVTAQQQRDDDQPSTSTS</sequence>
<keyword evidence="2" id="KW-1185">Reference proteome</keyword>
<evidence type="ECO:0000313" key="3">
    <source>
        <dbReference type="WBParaSite" id="nRc.2.0.1.t31864-RA"/>
    </source>
</evidence>
<organism evidence="2 3">
    <name type="scientific">Romanomermis culicivorax</name>
    <name type="common">Nematode worm</name>
    <dbReference type="NCBI Taxonomy" id="13658"/>
    <lineage>
        <taxon>Eukaryota</taxon>
        <taxon>Metazoa</taxon>
        <taxon>Ecdysozoa</taxon>
        <taxon>Nematoda</taxon>
        <taxon>Enoplea</taxon>
        <taxon>Dorylaimia</taxon>
        <taxon>Mermithida</taxon>
        <taxon>Mermithoidea</taxon>
        <taxon>Mermithidae</taxon>
        <taxon>Romanomermis</taxon>
    </lineage>
</organism>
<evidence type="ECO:0000256" key="1">
    <source>
        <dbReference type="SAM" id="MobiDB-lite"/>
    </source>
</evidence>
<feature type="region of interest" description="Disordered" evidence="1">
    <location>
        <begin position="131"/>
        <end position="172"/>
    </location>
</feature>
<accession>A0A915K0M6</accession>
<feature type="compositionally biased region" description="Polar residues" evidence="1">
    <location>
        <begin position="148"/>
        <end position="160"/>
    </location>
</feature>
<feature type="region of interest" description="Disordered" evidence="1">
    <location>
        <begin position="1"/>
        <end position="21"/>
    </location>
</feature>
<reference evidence="3" key="1">
    <citation type="submission" date="2022-11" db="UniProtKB">
        <authorList>
            <consortium name="WormBaseParasite"/>
        </authorList>
    </citation>
    <scope>IDENTIFICATION</scope>
</reference>
<name>A0A915K0M6_ROMCU</name>
<proteinExistence type="predicted"/>
<dbReference type="AlphaFoldDB" id="A0A915K0M6"/>